<evidence type="ECO:0000313" key="4">
    <source>
        <dbReference type="Proteomes" id="UP000220836"/>
    </source>
</evidence>
<dbReference type="EMBL" id="FXYH01000010">
    <property type="protein sequence ID" value="SMX44678.1"/>
    <property type="molecule type" value="Genomic_DNA"/>
</dbReference>
<dbReference type="OrthoDB" id="241498at2"/>
<dbReference type="SUPFAM" id="SSF56112">
    <property type="entry name" value="Protein kinase-like (PK-like)"/>
    <property type="match status" value="1"/>
</dbReference>
<keyword evidence="3" id="KW-0418">Kinase</keyword>
<gene>
    <name evidence="3" type="ORF">PEV8663_02920</name>
</gene>
<dbReference type="RefSeq" id="WP_097805392.1">
    <property type="nucleotide sequence ID" value="NZ_CBDIHF020000003.1"/>
</dbReference>
<feature type="domain" description="Aminoglycoside phosphotransferase" evidence="2">
    <location>
        <begin position="22"/>
        <end position="261"/>
    </location>
</feature>
<dbReference type="InterPro" id="IPR050249">
    <property type="entry name" value="Pseudomonas-type_ThrB"/>
</dbReference>
<reference evidence="3 4" key="1">
    <citation type="submission" date="2017-05" db="EMBL/GenBank/DDBJ databases">
        <authorList>
            <person name="Song R."/>
            <person name="Chenine A.L."/>
            <person name="Ruprecht R.M."/>
        </authorList>
    </citation>
    <scope>NUCLEOTIDE SEQUENCE [LARGE SCALE GENOMIC DNA]</scope>
    <source>
        <strain evidence="3 4">CECT 8663</strain>
    </source>
</reference>
<dbReference type="PANTHER" id="PTHR21064:SF6">
    <property type="entry name" value="AMINOGLYCOSIDE PHOSPHOTRANSFERASE DOMAIN-CONTAINING PROTEIN"/>
    <property type="match status" value="1"/>
</dbReference>
<dbReference type="GO" id="GO:0009088">
    <property type="term" value="P:threonine biosynthetic process"/>
    <property type="evidence" value="ECO:0007669"/>
    <property type="project" value="TreeGrafter"/>
</dbReference>
<accession>A0A238KPL3</accession>
<keyword evidence="3" id="KW-0808">Transferase</keyword>
<sequence length="310" mass="34768">MNDTVEHALDLWGLKGANCRLIAARENAVYKVEDATQTFALRLHRQGYRTDLELWSELKWMAATSAGGIDVPAPVSSVHGQMLHLVDDVQVDVLTWLSGEPLDATLARQTGPDRAALFRRLGSQMARLHRVSDAWTPPKGFTRCQWDQSGLLGEAPLWDRFWDNPALTAQERALFTQIRQQAQRDFTRISAKLDFGLIHADLVTGNVMVDGPRMRFIDFDDGGYGFRVFDIATALLKHIDAPDYPILQDALISGYRSERPIDLAALDLFLVLRAATYVGWNITRMGEDNDGARNARFIKTAKRLALAYLA</sequence>
<dbReference type="InterPro" id="IPR002575">
    <property type="entry name" value="Aminoglycoside_PTrfase"/>
</dbReference>
<dbReference type="GO" id="GO:0004413">
    <property type="term" value="F:homoserine kinase activity"/>
    <property type="evidence" value="ECO:0007669"/>
    <property type="project" value="TreeGrafter"/>
</dbReference>
<evidence type="ECO:0000313" key="3">
    <source>
        <dbReference type="EMBL" id="SMX44678.1"/>
    </source>
</evidence>
<evidence type="ECO:0000256" key="1">
    <source>
        <dbReference type="ARBA" id="ARBA00038240"/>
    </source>
</evidence>
<dbReference type="Pfam" id="PF01636">
    <property type="entry name" value="APH"/>
    <property type="match status" value="1"/>
</dbReference>
<comment type="similarity">
    <text evidence="1">Belongs to the pseudomonas-type ThrB family.</text>
</comment>
<proteinExistence type="inferred from homology"/>
<dbReference type="InterPro" id="IPR011009">
    <property type="entry name" value="Kinase-like_dom_sf"/>
</dbReference>
<dbReference type="Gene3D" id="3.90.1200.10">
    <property type="match status" value="1"/>
</dbReference>
<organism evidence="3 4">
    <name type="scientific">Pelagimonas varians</name>
    <dbReference type="NCBI Taxonomy" id="696760"/>
    <lineage>
        <taxon>Bacteria</taxon>
        <taxon>Pseudomonadati</taxon>
        <taxon>Pseudomonadota</taxon>
        <taxon>Alphaproteobacteria</taxon>
        <taxon>Rhodobacterales</taxon>
        <taxon>Roseobacteraceae</taxon>
        <taxon>Pelagimonas</taxon>
    </lineage>
</organism>
<evidence type="ECO:0000259" key="2">
    <source>
        <dbReference type="Pfam" id="PF01636"/>
    </source>
</evidence>
<name>A0A238KPL3_9RHOB</name>
<dbReference type="AlphaFoldDB" id="A0A238KPL3"/>
<dbReference type="Proteomes" id="UP000220836">
    <property type="component" value="Unassembled WGS sequence"/>
</dbReference>
<keyword evidence="4" id="KW-1185">Reference proteome</keyword>
<protein>
    <submittedName>
        <fullName evidence="3">Homoserine kinase</fullName>
    </submittedName>
</protein>
<dbReference type="PANTHER" id="PTHR21064">
    <property type="entry name" value="AMINOGLYCOSIDE PHOSPHOTRANSFERASE DOMAIN-CONTAINING PROTEIN-RELATED"/>
    <property type="match status" value="1"/>
</dbReference>